<name>A0A0A1U4I7_ENTIV</name>
<dbReference type="OrthoDB" id="29423at2759"/>
<reference evidence="1 2" key="1">
    <citation type="submission" date="2012-10" db="EMBL/GenBank/DDBJ databases">
        <authorList>
            <person name="Zafar N."/>
            <person name="Inman J."/>
            <person name="Hall N."/>
            <person name="Lorenzi H."/>
            <person name="Caler E."/>
        </authorList>
    </citation>
    <scope>NUCLEOTIDE SEQUENCE [LARGE SCALE GENOMIC DNA]</scope>
    <source>
        <strain evidence="1 2">IP1</strain>
    </source>
</reference>
<keyword evidence="2" id="KW-1185">Reference proteome</keyword>
<gene>
    <name evidence="1" type="ORF">EIN_485580</name>
</gene>
<protein>
    <submittedName>
        <fullName evidence="1">Uncharacterized protein</fullName>
    </submittedName>
</protein>
<dbReference type="RefSeq" id="XP_004255937.1">
    <property type="nucleotide sequence ID" value="XM_004255889.1"/>
</dbReference>
<dbReference type="GeneID" id="14888266"/>
<dbReference type="OMA" id="EMLRMND"/>
<sequence length="299" mass="34330">MATNLFDKVFDRLGALTSRVVKLTEIVQNLQRVVGELKSQSQTSPDQRAQRLLTASSEQCKKIQKYLTTTQDDMTQFTNALATQYNEKIMNDVEDTSSVLIMTKRDFSTTKTKTDVLFETSKRIQEMLRMNDLALVSSKGSVPKRMNVTTAIYEDKIYQLSTVWFATISSNSISGRKCVSLYTGDKSVAVHVYYAEERFFYCFFQGNEYKYDIKEDAISKLNVELHLEWKRLACEVVNIPTGSFFSKTRNGKSAVFYVRESMIVVRLDSGDVIVLDSESSAIYINTKRLILYHHFHQNH</sequence>
<evidence type="ECO:0000313" key="1">
    <source>
        <dbReference type="EMBL" id="ELP89166.1"/>
    </source>
</evidence>
<dbReference type="AlphaFoldDB" id="A0A0A1U4I7"/>
<dbReference type="EMBL" id="KB206670">
    <property type="protein sequence ID" value="ELP89166.1"/>
    <property type="molecule type" value="Genomic_DNA"/>
</dbReference>
<dbReference type="Proteomes" id="UP000014680">
    <property type="component" value="Unassembled WGS sequence"/>
</dbReference>
<accession>A0A0A1U4I7</accession>
<dbReference type="VEuPathDB" id="AmoebaDB:EIN_485580"/>
<dbReference type="KEGG" id="eiv:EIN_485580"/>
<evidence type="ECO:0000313" key="2">
    <source>
        <dbReference type="Proteomes" id="UP000014680"/>
    </source>
</evidence>
<proteinExistence type="predicted"/>
<organism evidence="1 2">
    <name type="scientific">Entamoeba invadens IP1</name>
    <dbReference type="NCBI Taxonomy" id="370355"/>
    <lineage>
        <taxon>Eukaryota</taxon>
        <taxon>Amoebozoa</taxon>
        <taxon>Evosea</taxon>
        <taxon>Archamoebae</taxon>
        <taxon>Mastigamoebida</taxon>
        <taxon>Entamoebidae</taxon>
        <taxon>Entamoeba</taxon>
    </lineage>
</organism>